<proteinExistence type="predicted"/>
<dbReference type="Pfam" id="PF07885">
    <property type="entry name" value="Ion_trans_2"/>
    <property type="match status" value="1"/>
</dbReference>
<keyword evidence="2" id="KW-0813">Transport</keyword>
<dbReference type="InterPro" id="IPR013099">
    <property type="entry name" value="K_chnl_dom"/>
</dbReference>
<accession>A0A318TKI5</accession>
<keyword evidence="3 8" id="KW-0812">Transmembrane</keyword>
<keyword evidence="4 8" id="KW-1133">Transmembrane helix</keyword>
<dbReference type="GO" id="GO:0005886">
    <property type="term" value="C:plasma membrane"/>
    <property type="evidence" value="ECO:0007669"/>
    <property type="project" value="TreeGrafter"/>
</dbReference>
<dbReference type="AlphaFoldDB" id="A0A318TKI5"/>
<keyword evidence="6 8" id="KW-0472">Membrane</keyword>
<evidence type="ECO:0000256" key="3">
    <source>
        <dbReference type="ARBA" id="ARBA00022692"/>
    </source>
</evidence>
<dbReference type="GO" id="GO:0022841">
    <property type="term" value="F:potassium ion leak channel activity"/>
    <property type="evidence" value="ECO:0007669"/>
    <property type="project" value="TreeGrafter"/>
</dbReference>
<dbReference type="OrthoDB" id="9785285at2"/>
<sequence>MLSVILSFKRLLKGLYHGIKEPQFLSILTTVALIVLSGTLFYSRYEGWPKIDAFYFAVVSLIPTGVDTDLVPSTTGTKLFTVLYLIIGTGLMFALLVNLGRAIIKEDKARRYKLRKEVNNKPSAPKILRVK</sequence>
<evidence type="ECO:0000313" key="11">
    <source>
        <dbReference type="Proteomes" id="UP000247416"/>
    </source>
</evidence>
<gene>
    <name evidence="10" type="ORF">BJ095_11864</name>
</gene>
<evidence type="ECO:0000259" key="9">
    <source>
        <dbReference type="Pfam" id="PF07885"/>
    </source>
</evidence>
<dbReference type="EMBL" id="QJTJ01000018">
    <property type="protein sequence ID" value="PYF05246.1"/>
    <property type="molecule type" value="Genomic_DNA"/>
</dbReference>
<dbReference type="Gene3D" id="1.10.287.70">
    <property type="match status" value="1"/>
</dbReference>
<comment type="caution">
    <text evidence="10">The sequence shown here is derived from an EMBL/GenBank/DDBJ whole genome shotgun (WGS) entry which is preliminary data.</text>
</comment>
<dbReference type="InterPro" id="IPR003280">
    <property type="entry name" value="2pore_dom_K_chnl"/>
</dbReference>
<evidence type="ECO:0000256" key="6">
    <source>
        <dbReference type="ARBA" id="ARBA00023136"/>
    </source>
</evidence>
<dbReference type="PANTHER" id="PTHR11003">
    <property type="entry name" value="POTASSIUM CHANNEL, SUBFAMILY K"/>
    <property type="match status" value="1"/>
</dbReference>
<evidence type="ECO:0000256" key="2">
    <source>
        <dbReference type="ARBA" id="ARBA00022448"/>
    </source>
</evidence>
<dbReference type="SUPFAM" id="SSF81324">
    <property type="entry name" value="Voltage-gated potassium channels"/>
    <property type="match status" value="1"/>
</dbReference>
<evidence type="ECO:0000256" key="5">
    <source>
        <dbReference type="ARBA" id="ARBA00023065"/>
    </source>
</evidence>
<feature type="domain" description="Potassium channel" evidence="9">
    <location>
        <begin position="31"/>
        <end position="104"/>
    </location>
</feature>
<feature type="transmembrane region" description="Helical" evidence="8">
    <location>
        <begin position="83"/>
        <end position="104"/>
    </location>
</feature>
<keyword evidence="7" id="KW-0407">Ion channel</keyword>
<evidence type="ECO:0000313" key="10">
    <source>
        <dbReference type="EMBL" id="PYF05246.1"/>
    </source>
</evidence>
<dbReference type="GO" id="GO:0015271">
    <property type="term" value="F:outward rectifier potassium channel activity"/>
    <property type="evidence" value="ECO:0007669"/>
    <property type="project" value="TreeGrafter"/>
</dbReference>
<evidence type="ECO:0000256" key="1">
    <source>
        <dbReference type="ARBA" id="ARBA00004141"/>
    </source>
</evidence>
<keyword evidence="11" id="KW-1185">Reference proteome</keyword>
<dbReference type="Proteomes" id="UP000247416">
    <property type="component" value="Unassembled WGS sequence"/>
</dbReference>
<dbReference type="RefSeq" id="WP_107935675.1">
    <property type="nucleotide sequence ID" value="NZ_CP085009.1"/>
</dbReference>
<protein>
    <submittedName>
        <fullName evidence="10">Ion channel</fullName>
    </submittedName>
</protein>
<comment type="subcellular location">
    <subcellularLocation>
        <location evidence="1">Membrane</location>
        <topology evidence="1">Multi-pass membrane protein</topology>
    </subcellularLocation>
</comment>
<dbReference type="GO" id="GO:0030322">
    <property type="term" value="P:stabilization of membrane potential"/>
    <property type="evidence" value="ECO:0007669"/>
    <property type="project" value="TreeGrafter"/>
</dbReference>
<evidence type="ECO:0000256" key="7">
    <source>
        <dbReference type="ARBA" id="ARBA00023303"/>
    </source>
</evidence>
<evidence type="ECO:0000256" key="8">
    <source>
        <dbReference type="SAM" id="Phobius"/>
    </source>
</evidence>
<feature type="transmembrane region" description="Helical" evidence="8">
    <location>
        <begin position="24"/>
        <end position="42"/>
    </location>
</feature>
<organism evidence="10 11">
    <name type="scientific">Ureibacillus chungkukjangi</name>
    <dbReference type="NCBI Taxonomy" id="1202712"/>
    <lineage>
        <taxon>Bacteria</taxon>
        <taxon>Bacillati</taxon>
        <taxon>Bacillota</taxon>
        <taxon>Bacilli</taxon>
        <taxon>Bacillales</taxon>
        <taxon>Caryophanaceae</taxon>
        <taxon>Ureibacillus</taxon>
    </lineage>
</organism>
<reference evidence="10 11" key="1">
    <citation type="submission" date="2018-06" db="EMBL/GenBank/DDBJ databases">
        <title>Genomic Encyclopedia of Archaeal and Bacterial Type Strains, Phase II (KMG-II): from individual species to whole genera.</title>
        <authorList>
            <person name="Goeker M."/>
        </authorList>
    </citation>
    <scope>NUCLEOTIDE SEQUENCE [LARGE SCALE GENOMIC DNA]</scope>
    <source>
        <strain evidence="10 11">KACC 16626</strain>
    </source>
</reference>
<name>A0A318TKI5_9BACL</name>
<dbReference type="PANTHER" id="PTHR11003:SF291">
    <property type="entry name" value="IP11374P"/>
    <property type="match status" value="1"/>
</dbReference>
<keyword evidence="5" id="KW-0406">Ion transport</keyword>
<evidence type="ECO:0000256" key="4">
    <source>
        <dbReference type="ARBA" id="ARBA00022989"/>
    </source>
</evidence>